<proteinExistence type="predicted"/>
<keyword evidence="2" id="KW-1185">Reference proteome</keyword>
<name>A0ABR8MYI9_9BACL</name>
<gene>
    <name evidence="1" type="ORF">H8B09_15335</name>
</gene>
<dbReference type="RefSeq" id="WP_191204382.1">
    <property type="nucleotide sequence ID" value="NZ_JACXZA010000003.1"/>
</dbReference>
<dbReference type="EMBL" id="JACXZA010000003">
    <property type="protein sequence ID" value="MBD3920137.1"/>
    <property type="molecule type" value="Genomic_DNA"/>
</dbReference>
<comment type="caution">
    <text evidence="1">The sequence shown here is derived from an EMBL/GenBank/DDBJ whole genome shotgun (WGS) entry which is preliminary data.</text>
</comment>
<sequence length="858" mass="93342">MRKKTIYSLLVVLVLIGLCWGGYKLLNRGAPVTAAIANVDAAAPEAGTAYTPLKDSTTGGVPGMSLAAQDDELGLYFNPDNAQIAVKQLKSGQVWYSNPTGANEDSKAQPFEKGTMNSQFMLTFRDKVMNEVTFGSYVDSVEKKQYTVESIKNGVRVIYTVGDSSKGVAALPKRISKARLKEKVLDKLDEATAGYVSNRYYPSKSNPEVLELLEDQVKKELVLKKMVDGFAKAGYTEEDLAADNADNGADGGSAGNAKAKFVVTLEYRLEDGRLSVRIPVGSIEETNGFTLRTIELMNFFGAAGTSEQGYILVPDGSGSLIYFNNGKINDDHYSQVVYGQDHTDNSTRRSQVSESARMPVFGMKSGDAAWYGVIDKGEALASINADISGKTNSYNHAFASFQVRGEDSLFMYSGGKESEIPILTQSLYAGDIQVSYGFLNGANANYAGIAAEYRSTLADGAGLQPLATSENKLPFYVDVVGATTKTKSILGVPYEALNAVTTFKQAGIMADEMQAQGIDNIRMRMLGWSAGGVYHEPSAAKPLGKLGGTSAFKKLADKLKNSGGALYPDTALLHVYEDTLGFAPSSDAARFTTREVAMQAPINRALNRMDEDLGLFYLLSPSKLPAFIERFSSRYNKLGLTTLSLRDLGEELNGDYRASRVVNRQTAKSIAADGFSSLHSEYADLMVDGGNSYSLPYASHVIDAPMSSSGFNITDESVPFYELVLHGYADYAGEPINQSTEQDPSKQLLKLLEYGASPRFVWTYESSTEFKFTKFDYWYATQYTDWLDQASDLYRKVDQVLAPLRSVPMTNHEKLQEGVYRSTFGNGTTITVNYNDTAVTVDGVSIDSNQYVIGGEGA</sequence>
<reference evidence="1 2" key="1">
    <citation type="submission" date="2020-09" db="EMBL/GenBank/DDBJ databases">
        <title>Paenibacillus sp. strain PR3 16S rRNA gene Genome sequencing and assembly.</title>
        <authorList>
            <person name="Kim J."/>
        </authorList>
    </citation>
    <scope>NUCLEOTIDE SEQUENCE [LARGE SCALE GENOMIC DNA]</scope>
    <source>
        <strain evidence="1 2">PR3</strain>
    </source>
</reference>
<protein>
    <submittedName>
        <fullName evidence="1">Uncharacterized protein</fullName>
    </submittedName>
</protein>
<dbReference type="Pfam" id="PF18952">
    <property type="entry name" value="DUF5696"/>
    <property type="match status" value="1"/>
</dbReference>
<dbReference type="Proteomes" id="UP000609346">
    <property type="component" value="Unassembled WGS sequence"/>
</dbReference>
<evidence type="ECO:0000313" key="1">
    <source>
        <dbReference type="EMBL" id="MBD3920137.1"/>
    </source>
</evidence>
<accession>A0ABR8MYI9</accession>
<organism evidence="1 2">
    <name type="scientific">Paenibacillus terricola</name>
    <dbReference type="NCBI Taxonomy" id="2763503"/>
    <lineage>
        <taxon>Bacteria</taxon>
        <taxon>Bacillati</taxon>
        <taxon>Bacillota</taxon>
        <taxon>Bacilli</taxon>
        <taxon>Bacillales</taxon>
        <taxon>Paenibacillaceae</taxon>
        <taxon>Paenibacillus</taxon>
    </lineage>
</organism>
<evidence type="ECO:0000313" key="2">
    <source>
        <dbReference type="Proteomes" id="UP000609346"/>
    </source>
</evidence>
<dbReference type="InterPro" id="IPR043751">
    <property type="entry name" value="DUF5696"/>
</dbReference>